<comment type="caution">
    <text evidence="5">The sequence shown here is derived from an EMBL/GenBank/DDBJ whole genome shotgun (WGS) entry which is preliminary data.</text>
</comment>
<evidence type="ECO:0000256" key="1">
    <source>
        <dbReference type="ARBA" id="ARBA00006739"/>
    </source>
</evidence>
<comment type="similarity">
    <text evidence="1">Belongs to the glycosyltransferase 2 family.</text>
</comment>
<sequence>MTGIIQAVVVRWRGGDEVRRCLSSVLSNAGPFLARVVLVDSGSGDGGAERLASEFPDIEVIALADNRGFAYAADRGAGEGEEPLLLLLNPDIEVEAGAVDSMVDLLKDRPRAAGVVPLLEGFDDASQHRWQLRHLPGAGRLAFGLPGAPAFSTPPQAPTAVPQPAAAAWLVRRTVWETLGGLDPTFEPAWWEDVDFCARLRDRLGEPGFPADEGFVVEPAARLHHGGGSSVAALGREAFFTAYYTNLLRYTARHHPGRLGLIRKGLQFSLSVRMFLRPDQKQALRAALKATSLDRGRLEL</sequence>
<evidence type="ECO:0000313" key="6">
    <source>
        <dbReference type="Proteomes" id="UP000598633"/>
    </source>
</evidence>
<dbReference type="EMBL" id="JACXWA010000086">
    <property type="protein sequence ID" value="MBD3870753.1"/>
    <property type="molecule type" value="Genomic_DNA"/>
</dbReference>
<feature type="domain" description="Glycosyltransferase 2-like" evidence="4">
    <location>
        <begin position="15"/>
        <end position="140"/>
    </location>
</feature>
<evidence type="ECO:0000313" key="5">
    <source>
        <dbReference type="EMBL" id="MBD3870753.1"/>
    </source>
</evidence>
<dbReference type="SUPFAM" id="SSF53448">
    <property type="entry name" value="Nucleotide-diphospho-sugar transferases"/>
    <property type="match status" value="1"/>
</dbReference>
<dbReference type="AlphaFoldDB" id="A0A8J7CNI8"/>
<gene>
    <name evidence="5" type="ORF">IFJ97_05270</name>
</gene>
<dbReference type="InterPro" id="IPR029044">
    <property type="entry name" value="Nucleotide-diphossugar_trans"/>
</dbReference>
<dbReference type="Proteomes" id="UP000598633">
    <property type="component" value="Unassembled WGS sequence"/>
</dbReference>
<evidence type="ECO:0000256" key="2">
    <source>
        <dbReference type="ARBA" id="ARBA00022676"/>
    </source>
</evidence>
<name>A0A8J7CNI8_9BACT</name>
<dbReference type="PANTHER" id="PTHR43179">
    <property type="entry name" value="RHAMNOSYLTRANSFERASE WBBL"/>
    <property type="match status" value="1"/>
</dbReference>
<dbReference type="GO" id="GO:0016757">
    <property type="term" value="F:glycosyltransferase activity"/>
    <property type="evidence" value="ECO:0007669"/>
    <property type="project" value="UniProtKB-KW"/>
</dbReference>
<protein>
    <submittedName>
        <fullName evidence="5">Glycosyltransferase family 2 protein</fullName>
    </submittedName>
</protein>
<keyword evidence="3" id="KW-0808">Transferase</keyword>
<keyword evidence="2" id="KW-0328">Glycosyltransferase</keyword>
<organism evidence="5 6">
    <name type="scientific">Candidatus Sulfomarinibacter kjeldsenii</name>
    <dbReference type="NCBI Taxonomy" id="2885994"/>
    <lineage>
        <taxon>Bacteria</taxon>
        <taxon>Pseudomonadati</taxon>
        <taxon>Acidobacteriota</taxon>
        <taxon>Thermoanaerobaculia</taxon>
        <taxon>Thermoanaerobaculales</taxon>
        <taxon>Candidatus Sulfomarinibacteraceae</taxon>
        <taxon>Candidatus Sulfomarinibacter</taxon>
    </lineage>
</organism>
<evidence type="ECO:0000259" key="4">
    <source>
        <dbReference type="Pfam" id="PF00535"/>
    </source>
</evidence>
<dbReference type="PANTHER" id="PTHR43179:SF12">
    <property type="entry name" value="GALACTOFURANOSYLTRANSFERASE GLFT2"/>
    <property type="match status" value="1"/>
</dbReference>
<reference evidence="5 6" key="1">
    <citation type="submission" date="2020-08" db="EMBL/GenBank/DDBJ databases">
        <title>Acidobacteriota in marine sediments use diverse sulfur dissimilation pathways.</title>
        <authorList>
            <person name="Wasmund K."/>
        </authorList>
    </citation>
    <scope>NUCLEOTIDE SEQUENCE [LARGE SCALE GENOMIC DNA]</scope>
    <source>
        <strain evidence="5">MAG AM3-A</strain>
    </source>
</reference>
<evidence type="ECO:0000256" key="3">
    <source>
        <dbReference type="ARBA" id="ARBA00022679"/>
    </source>
</evidence>
<dbReference type="InterPro" id="IPR001173">
    <property type="entry name" value="Glyco_trans_2-like"/>
</dbReference>
<accession>A0A8J7CNI8</accession>
<dbReference type="Gene3D" id="3.90.550.10">
    <property type="entry name" value="Spore Coat Polysaccharide Biosynthesis Protein SpsA, Chain A"/>
    <property type="match status" value="1"/>
</dbReference>
<proteinExistence type="inferred from homology"/>
<dbReference type="Pfam" id="PF00535">
    <property type="entry name" value="Glycos_transf_2"/>
    <property type="match status" value="1"/>
</dbReference>